<dbReference type="PANTHER" id="PTHR31719:SF201">
    <property type="entry name" value="NAC TRANSCRIPTION FACTOR 47"/>
    <property type="match status" value="1"/>
</dbReference>
<dbReference type="InterPro" id="IPR003441">
    <property type="entry name" value="NAC-dom"/>
</dbReference>
<dbReference type="EMBL" id="CP039349">
    <property type="protein sequence ID" value="QCD94206.1"/>
    <property type="molecule type" value="Genomic_DNA"/>
</dbReference>
<dbReference type="Gramene" id="Vigun04g109900.1.v1.2">
    <property type="protein sequence ID" value="Vigun04g109900.1.v1.2"/>
    <property type="gene ID" value="Vigun04g109900.v1.2"/>
</dbReference>
<keyword evidence="2" id="KW-0805">Transcription regulation</keyword>
<dbReference type="AlphaFoldDB" id="A0A4D6M206"/>
<keyword evidence="5" id="KW-0539">Nucleus</keyword>
<dbReference type="GO" id="GO:0005634">
    <property type="term" value="C:nucleus"/>
    <property type="evidence" value="ECO:0007669"/>
    <property type="project" value="UniProtKB-SubCell"/>
</dbReference>
<evidence type="ECO:0000256" key="5">
    <source>
        <dbReference type="ARBA" id="ARBA00023242"/>
    </source>
</evidence>
<name>A0A4D6M206_VIGUN</name>
<reference evidence="7 8" key="1">
    <citation type="submission" date="2019-04" db="EMBL/GenBank/DDBJ databases">
        <title>An improved genome assembly and genetic linkage map for asparagus bean, Vigna unguiculata ssp. sesquipedialis.</title>
        <authorList>
            <person name="Xia Q."/>
            <person name="Zhang R."/>
            <person name="Dong Y."/>
        </authorList>
    </citation>
    <scope>NUCLEOTIDE SEQUENCE [LARGE SCALE GENOMIC DNA]</scope>
    <source>
        <tissue evidence="7">Leaf</tissue>
    </source>
</reference>
<evidence type="ECO:0000256" key="2">
    <source>
        <dbReference type="ARBA" id="ARBA00023015"/>
    </source>
</evidence>
<evidence type="ECO:0000313" key="8">
    <source>
        <dbReference type="Proteomes" id="UP000501690"/>
    </source>
</evidence>
<dbReference type="PROSITE" id="PS51005">
    <property type="entry name" value="NAC"/>
    <property type="match status" value="1"/>
</dbReference>
<evidence type="ECO:0000256" key="3">
    <source>
        <dbReference type="ARBA" id="ARBA00023125"/>
    </source>
</evidence>
<proteinExistence type="predicted"/>
<protein>
    <recommendedName>
        <fullName evidence="6">NAC domain-containing protein</fullName>
    </recommendedName>
</protein>
<dbReference type="InterPro" id="IPR036093">
    <property type="entry name" value="NAC_dom_sf"/>
</dbReference>
<evidence type="ECO:0000259" key="6">
    <source>
        <dbReference type="PROSITE" id="PS51005"/>
    </source>
</evidence>
<sequence>MGTPQSNNLPPGFRFHPTDEELILHYLRKKVASIPLPVSIIAEVDIYKCDPWELPAKAAFGEKEWYFFSPRDRKYPNGARPNRAAASGYWKATGTDKNIVASLGGGVRQHFGVKKALVFYKGKPPKGVKTNWIMHEYRLVDTNKPVRVKDASMRLDDWVLCRIYKKSKHSLTSITEASQTVEVKEQDEAEEEEQMKETFSFSPPLLLPTPQATLISQKSLSFSNLLDATDFSMLRTILSENHNNSTNYPNTTLFNSENLDHETPQNFYTNNTDINNSTCFVQKNPSVISNMDENMMYPPKKHHSSSYCNFANTTLQNQNPQWNFMFKQPHMNRQLLPGPQYLQFQ</sequence>
<gene>
    <name evidence="7" type="ORF">DEO72_LG5g2287</name>
</gene>
<dbReference type="SUPFAM" id="SSF101941">
    <property type="entry name" value="NAC domain"/>
    <property type="match status" value="1"/>
</dbReference>
<dbReference type="GO" id="GO:0048316">
    <property type="term" value="P:seed development"/>
    <property type="evidence" value="ECO:0007669"/>
    <property type="project" value="UniProtKB-ARBA"/>
</dbReference>
<evidence type="ECO:0000313" key="7">
    <source>
        <dbReference type="EMBL" id="QCD94206.1"/>
    </source>
</evidence>
<evidence type="ECO:0000256" key="1">
    <source>
        <dbReference type="ARBA" id="ARBA00004123"/>
    </source>
</evidence>
<dbReference type="PANTHER" id="PTHR31719">
    <property type="entry name" value="NAC TRANSCRIPTION FACTOR 56"/>
    <property type="match status" value="1"/>
</dbReference>
<comment type="subcellular location">
    <subcellularLocation>
        <location evidence="1">Nucleus</location>
    </subcellularLocation>
</comment>
<dbReference type="Proteomes" id="UP000501690">
    <property type="component" value="Linkage Group LG5"/>
</dbReference>
<dbReference type="Gene3D" id="2.170.150.80">
    <property type="entry name" value="NAC domain"/>
    <property type="match status" value="1"/>
</dbReference>
<feature type="domain" description="NAC" evidence="6">
    <location>
        <begin position="9"/>
        <end position="166"/>
    </location>
</feature>
<keyword evidence="8" id="KW-1185">Reference proteome</keyword>
<dbReference type="FunFam" id="2.170.150.80:FF:000005">
    <property type="entry name" value="NAC transcription factor 56"/>
    <property type="match status" value="1"/>
</dbReference>
<keyword evidence="3" id="KW-0238">DNA-binding</keyword>
<keyword evidence="4" id="KW-0804">Transcription</keyword>
<dbReference type="GO" id="GO:0006355">
    <property type="term" value="P:regulation of DNA-templated transcription"/>
    <property type="evidence" value="ECO:0007669"/>
    <property type="project" value="InterPro"/>
</dbReference>
<organism evidence="7 8">
    <name type="scientific">Vigna unguiculata</name>
    <name type="common">Cowpea</name>
    <dbReference type="NCBI Taxonomy" id="3917"/>
    <lineage>
        <taxon>Eukaryota</taxon>
        <taxon>Viridiplantae</taxon>
        <taxon>Streptophyta</taxon>
        <taxon>Embryophyta</taxon>
        <taxon>Tracheophyta</taxon>
        <taxon>Spermatophyta</taxon>
        <taxon>Magnoliopsida</taxon>
        <taxon>eudicotyledons</taxon>
        <taxon>Gunneridae</taxon>
        <taxon>Pentapetalae</taxon>
        <taxon>rosids</taxon>
        <taxon>fabids</taxon>
        <taxon>Fabales</taxon>
        <taxon>Fabaceae</taxon>
        <taxon>Papilionoideae</taxon>
        <taxon>50 kb inversion clade</taxon>
        <taxon>NPAAA clade</taxon>
        <taxon>indigoferoid/millettioid clade</taxon>
        <taxon>Phaseoleae</taxon>
        <taxon>Vigna</taxon>
    </lineage>
</organism>
<dbReference type="GO" id="GO:0043565">
    <property type="term" value="F:sequence-specific DNA binding"/>
    <property type="evidence" value="ECO:0007669"/>
    <property type="project" value="UniProtKB-ARBA"/>
</dbReference>
<dbReference type="Pfam" id="PF02365">
    <property type="entry name" value="NAM"/>
    <property type="match status" value="1"/>
</dbReference>
<dbReference type="OrthoDB" id="1921961at2759"/>
<evidence type="ECO:0000256" key="4">
    <source>
        <dbReference type="ARBA" id="ARBA00023163"/>
    </source>
</evidence>
<accession>A0A4D6M206</accession>